<dbReference type="Pfam" id="PF00023">
    <property type="entry name" value="Ank"/>
    <property type="match status" value="1"/>
</dbReference>
<proteinExistence type="predicted"/>
<name>A0A9W8RPT7_9HYPO</name>
<protein>
    <recommendedName>
        <fullName evidence="4">F-box domain-containing protein</fullName>
    </recommendedName>
</protein>
<dbReference type="SUPFAM" id="SSF48403">
    <property type="entry name" value="Ankyrin repeat"/>
    <property type="match status" value="1"/>
</dbReference>
<dbReference type="EMBL" id="JAOQAZ010000035">
    <property type="protein sequence ID" value="KAJ4248721.1"/>
    <property type="molecule type" value="Genomic_DNA"/>
</dbReference>
<evidence type="ECO:0000313" key="2">
    <source>
        <dbReference type="EMBL" id="KAJ4248721.1"/>
    </source>
</evidence>
<evidence type="ECO:0008006" key="4">
    <source>
        <dbReference type="Google" id="ProtNLM"/>
    </source>
</evidence>
<dbReference type="AlphaFoldDB" id="A0A9W8RPT7"/>
<evidence type="ECO:0000256" key="1">
    <source>
        <dbReference type="PROSITE-ProRule" id="PRU00023"/>
    </source>
</evidence>
<feature type="repeat" description="ANK" evidence="1">
    <location>
        <begin position="101"/>
        <end position="133"/>
    </location>
</feature>
<accession>A0A9W8RPT7</accession>
<dbReference type="OrthoDB" id="194358at2759"/>
<comment type="caution">
    <text evidence="2">The sequence shown here is derived from an EMBL/GenBank/DDBJ whole genome shotgun (WGS) entry which is preliminary data.</text>
</comment>
<organism evidence="2 3">
    <name type="scientific">Fusarium torreyae</name>
    <dbReference type="NCBI Taxonomy" id="1237075"/>
    <lineage>
        <taxon>Eukaryota</taxon>
        <taxon>Fungi</taxon>
        <taxon>Dikarya</taxon>
        <taxon>Ascomycota</taxon>
        <taxon>Pezizomycotina</taxon>
        <taxon>Sordariomycetes</taxon>
        <taxon>Hypocreomycetidae</taxon>
        <taxon>Hypocreales</taxon>
        <taxon>Nectriaceae</taxon>
        <taxon>Fusarium</taxon>
    </lineage>
</organism>
<dbReference type="Proteomes" id="UP001152049">
    <property type="component" value="Unassembled WGS sequence"/>
</dbReference>
<dbReference type="InterPro" id="IPR002110">
    <property type="entry name" value="Ankyrin_rpt"/>
</dbReference>
<dbReference type="PROSITE" id="PS50088">
    <property type="entry name" value="ANK_REPEAT"/>
    <property type="match status" value="1"/>
</dbReference>
<keyword evidence="3" id="KW-1185">Reference proteome</keyword>
<keyword evidence="1" id="KW-0040">ANK repeat</keyword>
<dbReference type="Gene3D" id="1.25.40.20">
    <property type="entry name" value="Ankyrin repeat-containing domain"/>
    <property type="match status" value="1"/>
</dbReference>
<reference evidence="2" key="1">
    <citation type="submission" date="2022-09" db="EMBL/GenBank/DDBJ databases">
        <title>Fusarium specimens isolated from Avocado Roots.</title>
        <authorList>
            <person name="Stajich J."/>
            <person name="Roper C."/>
            <person name="Heimlech-Rivalta G."/>
        </authorList>
    </citation>
    <scope>NUCLEOTIDE SEQUENCE</scope>
    <source>
        <strain evidence="2">CF00136</strain>
    </source>
</reference>
<gene>
    <name evidence="2" type="ORF">NW762_012559</name>
</gene>
<evidence type="ECO:0000313" key="3">
    <source>
        <dbReference type="Proteomes" id="UP001152049"/>
    </source>
</evidence>
<sequence>MEPLPCHLRLENQPPELLIQISTHLPIAASSNLARTCKKMYRTLNRDLYKRSGKHLNWLPLFYGAHFNNTDTLERCLEAGAPIDRCFPETSRYKEFLFFNPGWRPLRQAISEYSVDAVRWLLDHGADPDSKADEFDQVQYRESPSALAFRRGHGRLEKSLPARDILIALYEAGADLLGMGPGEIEEIEHMKSDPTYLSFYWLI</sequence>
<dbReference type="InterPro" id="IPR036770">
    <property type="entry name" value="Ankyrin_rpt-contain_sf"/>
</dbReference>